<evidence type="ECO:0008006" key="9">
    <source>
        <dbReference type="Google" id="ProtNLM"/>
    </source>
</evidence>
<feature type="active site" description="Nucleophile" evidence="5">
    <location>
        <position position="251"/>
    </location>
</feature>
<evidence type="ECO:0000256" key="3">
    <source>
        <dbReference type="ARBA" id="ARBA00022801"/>
    </source>
</evidence>
<name>A0A222FN32_9GAMM</name>
<dbReference type="Pfam" id="PF01804">
    <property type="entry name" value="Penicil_amidase"/>
    <property type="match status" value="1"/>
</dbReference>
<dbReference type="EMBL" id="CP022530">
    <property type="protein sequence ID" value="ASP40428.1"/>
    <property type="molecule type" value="Genomic_DNA"/>
</dbReference>
<evidence type="ECO:0000313" key="8">
    <source>
        <dbReference type="Proteomes" id="UP000202440"/>
    </source>
</evidence>
<evidence type="ECO:0000256" key="6">
    <source>
        <dbReference type="SAM" id="SignalP"/>
    </source>
</evidence>
<organism evidence="7 8">
    <name type="scientific">Bacterioplanes sanyensis</name>
    <dbReference type="NCBI Taxonomy" id="1249553"/>
    <lineage>
        <taxon>Bacteria</taxon>
        <taxon>Pseudomonadati</taxon>
        <taxon>Pseudomonadota</taxon>
        <taxon>Gammaproteobacteria</taxon>
        <taxon>Oceanospirillales</taxon>
        <taxon>Oceanospirillaceae</taxon>
        <taxon>Bacterioplanes</taxon>
    </lineage>
</organism>
<comment type="similarity">
    <text evidence="1">Belongs to the peptidase S45 family.</text>
</comment>
<gene>
    <name evidence="7" type="ORF">CHH28_17865</name>
</gene>
<proteinExistence type="inferred from homology"/>
<evidence type="ECO:0000313" key="7">
    <source>
        <dbReference type="EMBL" id="ASP40428.1"/>
    </source>
</evidence>
<evidence type="ECO:0000256" key="1">
    <source>
        <dbReference type="ARBA" id="ARBA00006586"/>
    </source>
</evidence>
<reference evidence="7 8" key="1">
    <citation type="submission" date="2017-07" db="EMBL/GenBank/DDBJ databases">
        <title>Annotated genome sequence of Bacterioplanes sanyensis isolated from Red Sea.</title>
        <authorList>
            <person name="Rehman Z.U."/>
        </authorList>
    </citation>
    <scope>NUCLEOTIDE SEQUENCE [LARGE SCALE GENOMIC DNA]</scope>
    <source>
        <strain evidence="7 8">NV9</strain>
    </source>
</reference>
<dbReference type="PANTHER" id="PTHR34218">
    <property type="entry name" value="PEPTIDASE S45 PENICILLIN AMIDASE"/>
    <property type="match status" value="1"/>
</dbReference>
<dbReference type="GO" id="GO:0016811">
    <property type="term" value="F:hydrolase activity, acting on carbon-nitrogen (but not peptide) bonds, in linear amides"/>
    <property type="evidence" value="ECO:0007669"/>
    <property type="project" value="InterPro"/>
</dbReference>
<dbReference type="Gene3D" id="1.10.1400.10">
    <property type="match status" value="1"/>
</dbReference>
<dbReference type="SUPFAM" id="SSF56235">
    <property type="entry name" value="N-terminal nucleophile aminohydrolases (Ntn hydrolases)"/>
    <property type="match status" value="1"/>
</dbReference>
<keyword evidence="4" id="KW-0865">Zymogen</keyword>
<dbReference type="KEGG" id="bsan:CHH28_17865"/>
<dbReference type="InterPro" id="IPR029055">
    <property type="entry name" value="Ntn_hydrolases_N"/>
</dbReference>
<protein>
    <recommendedName>
        <fullName evidence="9">Penicillin acylase family protein</fullName>
    </recommendedName>
</protein>
<dbReference type="GO" id="GO:0017000">
    <property type="term" value="P:antibiotic biosynthetic process"/>
    <property type="evidence" value="ECO:0007669"/>
    <property type="project" value="InterPro"/>
</dbReference>
<keyword evidence="8" id="KW-1185">Reference proteome</keyword>
<dbReference type="InterPro" id="IPR043147">
    <property type="entry name" value="Penicillin_amidase_A-knob"/>
</dbReference>
<dbReference type="PIRSF" id="PIRSF001227">
    <property type="entry name" value="Pen_acylase"/>
    <property type="match status" value="1"/>
</dbReference>
<dbReference type="InterPro" id="IPR002692">
    <property type="entry name" value="S45"/>
</dbReference>
<dbReference type="Gene3D" id="3.60.20.10">
    <property type="entry name" value="Glutamine Phosphoribosylpyrophosphate, subunit 1, domain 1"/>
    <property type="match status" value="1"/>
</dbReference>
<feature type="chain" id="PRO_5013211289" description="Penicillin acylase family protein" evidence="6">
    <location>
        <begin position="26"/>
        <end position="763"/>
    </location>
</feature>
<dbReference type="InterPro" id="IPR023343">
    <property type="entry name" value="Penicillin_amidase_dom1"/>
</dbReference>
<keyword evidence="3" id="KW-0378">Hydrolase</keyword>
<dbReference type="Gene3D" id="2.30.120.10">
    <property type="match status" value="1"/>
</dbReference>
<evidence type="ECO:0000256" key="4">
    <source>
        <dbReference type="ARBA" id="ARBA00023145"/>
    </source>
</evidence>
<dbReference type="Gene3D" id="1.10.439.10">
    <property type="entry name" value="Penicillin Amidohydrolase, domain 1"/>
    <property type="match status" value="1"/>
</dbReference>
<dbReference type="InterPro" id="IPR014395">
    <property type="entry name" value="Pen/GL7ACA/AHL_acylase"/>
</dbReference>
<dbReference type="PANTHER" id="PTHR34218:SF3">
    <property type="entry name" value="ACYL-HOMOSERINE LACTONE ACYLASE PVDQ"/>
    <property type="match status" value="1"/>
</dbReference>
<dbReference type="AlphaFoldDB" id="A0A222FN32"/>
<sequence length="763" mass="85653">MSFLQCLLKRIVATLVLLLMSGCAALTTHPQPLTSQQRFQHWLPAEALASAPVQGSVVVRWNDYAVPFVTAEYDDDLPFALGLVHGHLRWGQMELLRHVAQGRVSALGGPISMLKTLDHGLRMLDLCASGEASWQTMLPESRRWLERFASGINFYIDQQLATNSPLPAELRSLSIEPAPFTRSDLMCINRLVAADLSWAVYLRYLKRAEEPGWQQAFNDMLKRRNSNSATFENPDDPALATLIRQLSKSGSNSLVVSGSKSASGAAMIASDPHVGLSLPNFWLLAGWRSPSYQAVGMMIPAVPIIGVGRNRDIAWGGTNMRGISSHLVDVSQLAPEQIQTLRHSIERRAWWDTSVDIRQTPHGPILTDLNYFEPSQQPFTVALDWVGRHGSDEIGAFLQVARAANWQQFRQAFSGYRVSAMNMLYADREGNIGLVPAYGQPILKDPSKTLQLVKSSDNTIQTVLSPTQLPNPFNPAAGFIASANNKPFANPQIPFGYAFAANDRYDRLVQWMQADEPVSVALLKTLQQDTFSASAHALKTDWLARSGDLQHELVEQLSSWDGRFQHDSLGALAFHRIMTVAWLDYQATHPQHEVAKDHWKAALQQWFAELSAQQWQQRLPQWLDEYDDIVRQQDEIQQWGDWLTQPQRPLLGAIPWLGRRYRLPAYPASGGNDTLNKSGHAITLEPQTVNYGASSRHISDLSSLDTNWFVLHGGQDGWLMSEHLADQTELWRLGDYMQLPLSDDGVEKAYRRYRWQLTPPDSQ</sequence>
<evidence type="ECO:0000256" key="2">
    <source>
        <dbReference type="ARBA" id="ARBA00022729"/>
    </source>
</evidence>
<feature type="signal peptide" evidence="6">
    <location>
        <begin position="1"/>
        <end position="25"/>
    </location>
</feature>
<dbReference type="InterPro" id="IPR043146">
    <property type="entry name" value="Penicillin_amidase_N_B-knob"/>
</dbReference>
<dbReference type="Proteomes" id="UP000202440">
    <property type="component" value="Chromosome"/>
</dbReference>
<evidence type="ECO:0000256" key="5">
    <source>
        <dbReference type="PIRSR" id="PIRSR001227-1"/>
    </source>
</evidence>
<keyword evidence="2 6" id="KW-0732">Signal</keyword>
<accession>A0A222FN32</accession>